<protein>
    <submittedName>
        <fullName evidence="3">YigZ family protein</fullName>
    </submittedName>
</protein>
<evidence type="ECO:0000259" key="2">
    <source>
        <dbReference type="Pfam" id="PF01205"/>
    </source>
</evidence>
<dbReference type="SUPFAM" id="SSF54211">
    <property type="entry name" value="Ribosomal protein S5 domain 2-like"/>
    <property type="match status" value="1"/>
</dbReference>
<organism evidence="3 4">
    <name type="scientific">[Mycoplasma] gypis</name>
    <dbReference type="NCBI Taxonomy" id="92404"/>
    <lineage>
        <taxon>Bacteria</taxon>
        <taxon>Bacillati</taxon>
        <taxon>Mycoplasmatota</taxon>
        <taxon>Mycoplasmoidales</taxon>
        <taxon>Metamycoplasmataceae</taxon>
        <taxon>Metamycoplasma</taxon>
    </lineage>
</organism>
<dbReference type="PANTHER" id="PTHR16301">
    <property type="entry name" value="IMPACT-RELATED"/>
    <property type="match status" value="1"/>
</dbReference>
<dbReference type="Proteomes" id="UP001460679">
    <property type="component" value="Chromosome"/>
</dbReference>
<comment type="similarity">
    <text evidence="1">Belongs to the IMPACT family.</text>
</comment>
<dbReference type="InterPro" id="IPR023582">
    <property type="entry name" value="Impact"/>
</dbReference>
<name>A0ABZ2RMP7_9BACT</name>
<dbReference type="PANTHER" id="PTHR16301:SF20">
    <property type="entry name" value="IMPACT FAMILY MEMBER YIGZ"/>
    <property type="match status" value="1"/>
</dbReference>
<evidence type="ECO:0000256" key="1">
    <source>
        <dbReference type="ARBA" id="ARBA00007665"/>
    </source>
</evidence>
<sequence length="114" mass="13323">MKEIEIKKSRFIAIKYNVKSENEVQQIYLQLKKEHKRSRHVCYAYRIFDNGRWYEKGFDDGEPKNTAGLPLLTLLRNKEAQNIAVFVIRYFGGILLGRSKLPGAYIKSAKLELD</sequence>
<dbReference type="InterPro" id="IPR001498">
    <property type="entry name" value="Impact_N"/>
</dbReference>
<accession>A0ABZ2RMP7</accession>
<dbReference type="RefSeq" id="WP_205498179.1">
    <property type="nucleotide sequence ID" value="NZ_CP148066.1"/>
</dbReference>
<feature type="domain" description="Impact N-terminal" evidence="2">
    <location>
        <begin position="7"/>
        <end position="110"/>
    </location>
</feature>
<dbReference type="EMBL" id="CP148066">
    <property type="protein sequence ID" value="WXL28262.1"/>
    <property type="molecule type" value="Genomic_DNA"/>
</dbReference>
<dbReference type="Gene3D" id="3.30.230.30">
    <property type="entry name" value="Impact, N-terminal domain"/>
    <property type="match status" value="1"/>
</dbReference>
<reference evidence="3" key="1">
    <citation type="submission" date="2024-03" db="EMBL/GenBank/DDBJ databases">
        <title>Complete genome sequence of Mycoplasma gypis type strain B1/T1.</title>
        <authorList>
            <person name="Spergser J."/>
        </authorList>
    </citation>
    <scope>NUCLEOTIDE SEQUENCE [LARGE SCALE GENOMIC DNA]</scope>
    <source>
        <strain evidence="3">B1/T1</strain>
    </source>
</reference>
<evidence type="ECO:0000313" key="4">
    <source>
        <dbReference type="Proteomes" id="UP001460679"/>
    </source>
</evidence>
<proteinExistence type="inferred from homology"/>
<dbReference type="InterPro" id="IPR036956">
    <property type="entry name" value="Impact_N_sf"/>
</dbReference>
<dbReference type="Pfam" id="PF01205">
    <property type="entry name" value="Impact_N"/>
    <property type="match status" value="1"/>
</dbReference>
<evidence type="ECO:0000313" key="3">
    <source>
        <dbReference type="EMBL" id="WXL28262.1"/>
    </source>
</evidence>
<gene>
    <name evidence="3" type="ORF">WG616_02745</name>
</gene>
<dbReference type="InterPro" id="IPR020568">
    <property type="entry name" value="Ribosomal_Su5_D2-typ_SF"/>
</dbReference>
<keyword evidence="4" id="KW-1185">Reference proteome</keyword>